<dbReference type="PANTHER" id="PTHR45953">
    <property type="entry name" value="IDURONATE 2-SULFATASE"/>
    <property type="match status" value="1"/>
</dbReference>
<dbReference type="Gene3D" id="3.40.720.10">
    <property type="entry name" value="Alkaline Phosphatase, subunit A"/>
    <property type="match status" value="1"/>
</dbReference>
<dbReference type="GO" id="GO:0046872">
    <property type="term" value="F:metal ion binding"/>
    <property type="evidence" value="ECO:0007669"/>
    <property type="project" value="UniProtKB-KW"/>
</dbReference>
<dbReference type="AlphaFoldDB" id="A0A0B5QPC8"/>
<reference evidence="5" key="1">
    <citation type="submission" date="2014-12" db="EMBL/GenBank/DDBJ databases">
        <title>Genome sequence of Clostridium beijerinckii strain 59B.</title>
        <authorList>
            <person name="Little G.T."/>
            <person name="Minton N.P."/>
        </authorList>
    </citation>
    <scope>NUCLEOTIDE SEQUENCE [LARGE SCALE GENOMIC DNA]</scope>
    <source>
        <strain evidence="5">59B</strain>
    </source>
</reference>
<dbReference type="Proteomes" id="UP000031866">
    <property type="component" value="Chromosome"/>
</dbReference>
<gene>
    <name evidence="4" type="ORF">LF65_03299</name>
</gene>
<evidence type="ECO:0000256" key="2">
    <source>
        <dbReference type="ARBA" id="ARBA00022801"/>
    </source>
</evidence>
<dbReference type="InterPro" id="IPR017850">
    <property type="entry name" value="Alkaline_phosphatase_core_sf"/>
</dbReference>
<name>A0A0B5QPC8_CLOBE</name>
<dbReference type="RefSeq" id="WP_041897310.1">
    <property type="nucleotide sequence ID" value="NZ_CP010086.2"/>
</dbReference>
<evidence type="ECO:0000313" key="5">
    <source>
        <dbReference type="Proteomes" id="UP000031866"/>
    </source>
</evidence>
<evidence type="ECO:0000313" key="4">
    <source>
        <dbReference type="EMBL" id="AJG99862.1"/>
    </source>
</evidence>
<dbReference type="GO" id="GO:0005737">
    <property type="term" value="C:cytoplasm"/>
    <property type="evidence" value="ECO:0007669"/>
    <property type="project" value="TreeGrafter"/>
</dbReference>
<proteinExistence type="predicted"/>
<dbReference type="KEGG" id="cbei:LF65_03299"/>
<dbReference type="EMBL" id="CP010086">
    <property type="protein sequence ID" value="AJG99862.1"/>
    <property type="molecule type" value="Genomic_DNA"/>
</dbReference>
<dbReference type="STRING" id="1520.LF65_03299"/>
<dbReference type="PANTHER" id="PTHR45953:SF1">
    <property type="entry name" value="IDURONATE 2-SULFATASE"/>
    <property type="match status" value="1"/>
</dbReference>
<keyword evidence="2" id="KW-0378">Hydrolase</keyword>
<protein>
    <submittedName>
        <fullName evidence="4">Sulfatase</fullName>
    </submittedName>
</protein>
<organism evidence="4 5">
    <name type="scientific">Clostridium beijerinckii</name>
    <name type="common">Clostridium MP</name>
    <dbReference type="NCBI Taxonomy" id="1520"/>
    <lineage>
        <taxon>Bacteria</taxon>
        <taxon>Bacillati</taxon>
        <taxon>Bacillota</taxon>
        <taxon>Clostridia</taxon>
        <taxon>Eubacteriales</taxon>
        <taxon>Clostridiaceae</taxon>
        <taxon>Clostridium</taxon>
    </lineage>
</organism>
<dbReference type="OrthoDB" id="279611at2"/>
<dbReference type="InterPro" id="IPR000917">
    <property type="entry name" value="Sulfatase_N"/>
</dbReference>
<feature type="domain" description="Sulfatase N-terminal" evidence="3">
    <location>
        <begin position="5"/>
        <end position="350"/>
    </location>
</feature>
<sequence>MPKKPNIIIFNPDQMRADSLAHMGNPAAITPNLDAFARNDAVSFSNAYCQNTVCVPSRCSFLTGMYPHTNGHRTMSYMLNSEETSLLKELKDDGYYVWMNSRNDFLPAQIKGIFDEHATETFYGGEAPSVPGLENPQIRGAIGGENFYSFYNGRLKLDEKGKNYTADDEDIDAAIYRIKNRPKDQPLCIFLGLMYPHPPYQVEEPYFSAIDRKKLKKRILQPVDLMSKASILKGIEEKQNLQSWNEEKWDELRSTYLGMCMKVDAQFGKLCKALKEEGIYDDTAIYVLSDHGDYTGDYGIVEKSQNTFEDCLVNIPLLIKPQKGIEVNPGISKSMVELIDFYATVADLAEVKPTHSHFGQSLREVLVEKNKEHRKYVFTEGGRLKGEVHCAEYWNSGENGVSPLNLYYPRLKTQVDDIAHTKATMIRSERYKYVRRLYENDEFYDLGKDSNEINNLINEPEYQGEISKMQLEMLEWYQKTCDIVPFKKDDRFSPEMIWSKLKKICPENKLEELKEFINNGAGFMKVIDWINEQNQNEE</sequence>
<accession>A0A0B5QPC8</accession>
<dbReference type="Pfam" id="PF00884">
    <property type="entry name" value="Sulfatase"/>
    <property type="match status" value="1"/>
</dbReference>
<dbReference type="SUPFAM" id="SSF53649">
    <property type="entry name" value="Alkaline phosphatase-like"/>
    <property type="match status" value="1"/>
</dbReference>
<evidence type="ECO:0000256" key="1">
    <source>
        <dbReference type="ARBA" id="ARBA00022723"/>
    </source>
</evidence>
<evidence type="ECO:0000259" key="3">
    <source>
        <dbReference type="Pfam" id="PF00884"/>
    </source>
</evidence>
<dbReference type="CDD" id="cd16150">
    <property type="entry name" value="sulfatase_like"/>
    <property type="match status" value="1"/>
</dbReference>
<dbReference type="GO" id="GO:0004423">
    <property type="term" value="F:iduronate-2-sulfatase activity"/>
    <property type="evidence" value="ECO:0007669"/>
    <property type="project" value="TreeGrafter"/>
</dbReference>
<keyword evidence="1" id="KW-0479">Metal-binding</keyword>